<keyword evidence="4 7" id="KW-0819">tRNA processing</keyword>
<dbReference type="GO" id="GO:0005634">
    <property type="term" value="C:nucleus"/>
    <property type="evidence" value="ECO:0007669"/>
    <property type="project" value="UniProtKB-SubCell"/>
</dbReference>
<comment type="subcellular location">
    <subcellularLocation>
        <location evidence="1">Nucleus</location>
    </subcellularLocation>
</comment>
<evidence type="ECO:0000256" key="7">
    <source>
        <dbReference type="PIRNR" id="PIRNR023803"/>
    </source>
</evidence>
<gene>
    <name evidence="8" type="ORF">Ae201684_004504</name>
</gene>
<dbReference type="GO" id="GO:0006364">
    <property type="term" value="P:rRNA processing"/>
    <property type="evidence" value="ECO:0007669"/>
    <property type="project" value="UniProtKB-KW"/>
</dbReference>
<name>A0A6G0XI57_9STRA</name>
<evidence type="ECO:0000256" key="6">
    <source>
        <dbReference type="ARBA" id="ARBA00044198"/>
    </source>
</evidence>
<keyword evidence="5" id="KW-0539">Nucleus</keyword>
<evidence type="ECO:0000256" key="1">
    <source>
        <dbReference type="ARBA" id="ARBA00004123"/>
    </source>
</evidence>
<protein>
    <recommendedName>
        <fullName evidence="6 7">Ribonuclease P/MRP protein subunit POP5</fullName>
    </recommendedName>
</protein>
<evidence type="ECO:0000256" key="3">
    <source>
        <dbReference type="ARBA" id="ARBA00022552"/>
    </source>
</evidence>
<dbReference type="OrthoDB" id="24745at2759"/>
<dbReference type="AlphaFoldDB" id="A0A6G0XI57"/>
<keyword evidence="9" id="KW-1185">Reference proteome</keyword>
<dbReference type="GO" id="GO:0033204">
    <property type="term" value="F:ribonuclease P RNA binding"/>
    <property type="evidence" value="ECO:0007669"/>
    <property type="project" value="InterPro"/>
</dbReference>
<evidence type="ECO:0000313" key="9">
    <source>
        <dbReference type="Proteomes" id="UP000481153"/>
    </source>
</evidence>
<accession>A0A6G0XI57</accession>
<comment type="function">
    <text evidence="7">Component of ribonuclease P, a protein complex that generates mature tRNA molecules by cleaving their 5'-ends.</text>
</comment>
<comment type="similarity">
    <text evidence="2 7">Belongs to the eukaryotic/archaeal RNase P protein component 2 family.</text>
</comment>
<evidence type="ECO:0000256" key="5">
    <source>
        <dbReference type="ARBA" id="ARBA00023242"/>
    </source>
</evidence>
<dbReference type="EMBL" id="VJMJ01000056">
    <property type="protein sequence ID" value="KAF0739921.1"/>
    <property type="molecule type" value="Genomic_DNA"/>
</dbReference>
<dbReference type="InterPro" id="IPR038085">
    <property type="entry name" value="Rnp2-like_sf"/>
</dbReference>
<dbReference type="InterPro" id="IPR002759">
    <property type="entry name" value="Pop5/Rpp14/Rnp2-like"/>
</dbReference>
<keyword evidence="3" id="KW-0698">rRNA processing</keyword>
<dbReference type="GO" id="GO:0001682">
    <property type="term" value="P:tRNA 5'-leader removal"/>
    <property type="evidence" value="ECO:0007669"/>
    <property type="project" value="InterPro"/>
</dbReference>
<dbReference type="Gene3D" id="3.30.70.3250">
    <property type="entry name" value="Ribonuclease P, Pop5 subunit"/>
    <property type="match status" value="1"/>
</dbReference>
<dbReference type="Proteomes" id="UP000481153">
    <property type="component" value="Unassembled WGS sequence"/>
</dbReference>
<dbReference type="PANTHER" id="PTHR48414:SF1">
    <property type="entry name" value="POP5 HOMOLOG, RIBONUCLEASE P_MRP SUBUNIT"/>
    <property type="match status" value="1"/>
</dbReference>
<evidence type="ECO:0000313" key="8">
    <source>
        <dbReference type="EMBL" id="KAF0739921.1"/>
    </source>
</evidence>
<dbReference type="InterPro" id="IPR016819">
    <property type="entry name" value="RNase_P/MRP_POP5"/>
</dbReference>
<evidence type="ECO:0000256" key="2">
    <source>
        <dbReference type="ARBA" id="ARBA00010800"/>
    </source>
</evidence>
<dbReference type="Pfam" id="PF01900">
    <property type="entry name" value="RNase_P_Rpp14"/>
    <property type="match status" value="1"/>
</dbReference>
<dbReference type="GO" id="GO:0030677">
    <property type="term" value="C:ribonuclease P complex"/>
    <property type="evidence" value="ECO:0007669"/>
    <property type="project" value="InterPro"/>
</dbReference>
<dbReference type="SUPFAM" id="SSF160350">
    <property type="entry name" value="Rnp2-like"/>
    <property type="match status" value="1"/>
</dbReference>
<dbReference type="PANTHER" id="PTHR48414">
    <property type="entry name" value="POP5 HOMOLOG, RIBONUCLEASE P_MRP SUBUNIT"/>
    <property type="match status" value="1"/>
</dbReference>
<dbReference type="PIRSF" id="PIRSF023803">
    <property type="entry name" value="Ribonuclease_P_prd"/>
    <property type="match status" value="1"/>
</dbReference>
<evidence type="ECO:0000256" key="4">
    <source>
        <dbReference type="ARBA" id="ARBA00022694"/>
    </source>
</evidence>
<dbReference type="VEuPathDB" id="FungiDB:AeMF1_011263"/>
<proteinExistence type="inferred from homology"/>
<sequence length="146" mass="16856">MVRFKNRYVIVDITTSRGKKKPTIHPRDIYSMVIASMGNNFGDIGVGLMMHATQVIYYNATTQLAVVRCDRDYATQVQACLTFVGEFQHQDIKYETIRICGSNRTCKDALRTISMHRIDKAKLDQTQPSLRDEISRDIEMLEQKDY</sequence>
<organism evidence="8 9">
    <name type="scientific">Aphanomyces euteiches</name>
    <dbReference type="NCBI Taxonomy" id="100861"/>
    <lineage>
        <taxon>Eukaryota</taxon>
        <taxon>Sar</taxon>
        <taxon>Stramenopiles</taxon>
        <taxon>Oomycota</taxon>
        <taxon>Saprolegniomycetes</taxon>
        <taxon>Saprolegniales</taxon>
        <taxon>Verrucalvaceae</taxon>
        <taxon>Aphanomyces</taxon>
    </lineage>
</organism>
<comment type="caution">
    <text evidence="8">The sequence shown here is derived from an EMBL/GenBank/DDBJ whole genome shotgun (WGS) entry which is preliminary data.</text>
</comment>
<reference evidence="8 9" key="1">
    <citation type="submission" date="2019-07" db="EMBL/GenBank/DDBJ databases">
        <title>Genomics analysis of Aphanomyces spp. identifies a new class of oomycete effector associated with host adaptation.</title>
        <authorList>
            <person name="Gaulin E."/>
        </authorList>
    </citation>
    <scope>NUCLEOTIDE SEQUENCE [LARGE SCALE GENOMIC DNA]</scope>
    <source>
        <strain evidence="8 9">ATCC 201684</strain>
    </source>
</reference>